<sequence>MMRLACLTLRPYFLEEIRAKRQLTYSKKTQRKWKANWDDFLQKTDFCKSRGVDGLWRYLCRYYGHHYTWHGNETFPLHIQMSGFLCLLTFYVIYGLKKVEVITDRSTNSGLSIEAFWLQLYLRSSTSVLHEKIQGDGWKGGNREFLWCTIEDRFSHKYAFAWEPFKESEPPKLLLMRRLQKEMWSAALKHGTWFLDPHND</sequence>
<dbReference type="InParanoid" id="A0A3P7GEK6"/>
<gene>
    <name evidence="1" type="ORF">WBA_LOCUS11581</name>
</gene>
<protein>
    <submittedName>
        <fullName evidence="1">Uncharacterized protein</fullName>
    </submittedName>
</protein>
<keyword evidence="2" id="KW-1185">Reference proteome</keyword>
<evidence type="ECO:0000313" key="1">
    <source>
        <dbReference type="EMBL" id="VDM20882.1"/>
    </source>
</evidence>
<name>A0A3P7GEK6_WUCBA</name>
<dbReference type="AlphaFoldDB" id="A0A3P7GEK6"/>
<proteinExistence type="predicted"/>
<dbReference type="Proteomes" id="UP000270924">
    <property type="component" value="Unassembled WGS sequence"/>
</dbReference>
<accession>A0A3P7GEK6</accession>
<evidence type="ECO:0000313" key="2">
    <source>
        <dbReference type="Proteomes" id="UP000270924"/>
    </source>
</evidence>
<dbReference type="OrthoDB" id="5813196at2759"/>
<reference evidence="1 2" key="1">
    <citation type="submission" date="2018-11" db="EMBL/GenBank/DDBJ databases">
        <authorList>
            <consortium name="Pathogen Informatics"/>
        </authorList>
    </citation>
    <scope>NUCLEOTIDE SEQUENCE [LARGE SCALE GENOMIC DNA]</scope>
</reference>
<dbReference type="EMBL" id="UYWW01012393">
    <property type="protein sequence ID" value="VDM20882.1"/>
    <property type="molecule type" value="Genomic_DNA"/>
</dbReference>
<organism evidence="1 2">
    <name type="scientific">Wuchereria bancrofti</name>
    <dbReference type="NCBI Taxonomy" id="6293"/>
    <lineage>
        <taxon>Eukaryota</taxon>
        <taxon>Metazoa</taxon>
        <taxon>Ecdysozoa</taxon>
        <taxon>Nematoda</taxon>
        <taxon>Chromadorea</taxon>
        <taxon>Rhabditida</taxon>
        <taxon>Spirurina</taxon>
        <taxon>Spiruromorpha</taxon>
        <taxon>Filarioidea</taxon>
        <taxon>Onchocercidae</taxon>
        <taxon>Wuchereria</taxon>
    </lineage>
</organism>
<dbReference type="OMA" id="FLWHAIE"/>